<dbReference type="SFLD" id="SFLDF00562">
    <property type="entry name" value="HemN-like__clustered_with_heat"/>
    <property type="match status" value="1"/>
</dbReference>
<dbReference type="InterPro" id="IPR010723">
    <property type="entry name" value="HemN_C"/>
</dbReference>
<keyword evidence="9" id="KW-0004">4Fe-4S</keyword>
<dbReference type="STRING" id="645991.Sgly_2440"/>
<evidence type="ECO:0000256" key="6">
    <source>
        <dbReference type="ARBA" id="ARBA00023004"/>
    </source>
</evidence>
<keyword evidence="9" id="KW-0963">Cytoplasm</keyword>
<dbReference type="InterPro" id="IPR058240">
    <property type="entry name" value="rSAM_sf"/>
</dbReference>
<evidence type="ECO:0000256" key="1">
    <source>
        <dbReference type="ARBA" id="ARBA00006100"/>
    </source>
</evidence>
<evidence type="ECO:0000259" key="10">
    <source>
        <dbReference type="PROSITE" id="PS51918"/>
    </source>
</evidence>
<accession>F0SVF2</accession>
<evidence type="ECO:0000313" key="12">
    <source>
        <dbReference type="Proteomes" id="UP000007488"/>
    </source>
</evidence>
<keyword evidence="8 9" id="KW-0143">Chaperone</keyword>
<dbReference type="GO" id="GO:0005737">
    <property type="term" value="C:cytoplasm"/>
    <property type="evidence" value="ECO:0007669"/>
    <property type="project" value="UniProtKB-SubCell"/>
</dbReference>
<dbReference type="CDD" id="cd01335">
    <property type="entry name" value="Radical_SAM"/>
    <property type="match status" value="1"/>
</dbReference>
<gene>
    <name evidence="11" type="ordered locus">Sgly_2440</name>
</gene>
<evidence type="ECO:0000313" key="11">
    <source>
        <dbReference type="EMBL" id="ADY56725.1"/>
    </source>
</evidence>
<sequence>MTALYVHVPFCVKKCPYCAFYSVALAPNGKEDKNRSVLIRKYLEGIRKEISLRRQDAPGGVSSLFIGGGTPSVLDEGELKELLILIGEIAGRNDGRTERTIECNPGTINEKKAQILQAFGINRVSLGVQALDDGFLKEIGRIHGVKQVEEAVKIIRGAGIDNLNLDLMFGLPGQTMEKWFETLEKAIAFKPQHLSLYALTLEEETPFGREYGSDGAGKANVCLPDDDLQADMYEGAVELLETAGYARYEISNFALPGYECRHNLSYWRGDQYLGLGPGAVSCLKGVRSKNIDSLDQYNLNLAEGYARQAQAEDREYLTEEQMISEFMMLGLRTAEGIAFETFYGKFQRNIEDIYREFLAEYMQKGYLLADHGRLKLNPQYFFVANAVLTKFML</sequence>
<comment type="subcellular location">
    <subcellularLocation>
        <location evidence="9">Cytoplasm</location>
    </subcellularLocation>
</comment>
<evidence type="ECO:0000256" key="2">
    <source>
        <dbReference type="ARBA" id="ARBA00017228"/>
    </source>
</evidence>
<keyword evidence="3 9" id="KW-0349">Heme</keyword>
<dbReference type="SFLD" id="SFLDG01065">
    <property type="entry name" value="anaerobic_coproporphyrinogen-I"/>
    <property type="match status" value="1"/>
</dbReference>
<dbReference type="RefSeq" id="WP_013625590.1">
    <property type="nucleotide sequence ID" value="NC_015172.1"/>
</dbReference>
<dbReference type="PANTHER" id="PTHR13932">
    <property type="entry name" value="COPROPORPHYRINIGEN III OXIDASE"/>
    <property type="match status" value="1"/>
</dbReference>
<dbReference type="EMBL" id="CP002547">
    <property type="protein sequence ID" value="ADY56725.1"/>
    <property type="molecule type" value="Genomic_DNA"/>
</dbReference>
<dbReference type="GO" id="GO:0046872">
    <property type="term" value="F:metal ion binding"/>
    <property type="evidence" value="ECO:0007669"/>
    <property type="project" value="UniProtKB-UniRule"/>
</dbReference>
<dbReference type="Gene3D" id="3.20.20.70">
    <property type="entry name" value="Aldolase class I"/>
    <property type="match status" value="1"/>
</dbReference>
<evidence type="ECO:0000256" key="9">
    <source>
        <dbReference type="RuleBase" id="RU364116"/>
    </source>
</evidence>
<evidence type="ECO:0000256" key="5">
    <source>
        <dbReference type="ARBA" id="ARBA00022723"/>
    </source>
</evidence>
<dbReference type="SUPFAM" id="SSF102114">
    <property type="entry name" value="Radical SAM enzymes"/>
    <property type="match status" value="1"/>
</dbReference>
<keyword evidence="5 9" id="KW-0479">Metal-binding</keyword>
<dbReference type="InterPro" id="IPR006638">
    <property type="entry name" value="Elp3/MiaA/NifB-like_rSAM"/>
</dbReference>
<keyword evidence="4 9" id="KW-0949">S-adenosyl-L-methionine</keyword>
<keyword evidence="7 9" id="KW-0411">Iron-sulfur</keyword>
<keyword evidence="6 9" id="KW-0408">Iron</keyword>
<dbReference type="GO" id="GO:0004109">
    <property type="term" value="F:coproporphyrinogen oxidase activity"/>
    <property type="evidence" value="ECO:0007669"/>
    <property type="project" value="InterPro"/>
</dbReference>
<dbReference type="Pfam" id="PF06969">
    <property type="entry name" value="HemN_C"/>
    <property type="match status" value="1"/>
</dbReference>
<dbReference type="InterPro" id="IPR004559">
    <property type="entry name" value="HemW-like"/>
</dbReference>
<feature type="domain" description="Radical SAM core" evidence="10">
    <location>
        <begin position="1"/>
        <end position="246"/>
    </location>
</feature>
<dbReference type="PROSITE" id="PS51918">
    <property type="entry name" value="RADICAL_SAM"/>
    <property type="match status" value="1"/>
</dbReference>
<protein>
    <recommendedName>
        <fullName evidence="2 9">Heme chaperone HemW</fullName>
    </recommendedName>
</protein>
<organism evidence="11 12">
    <name type="scientific">Syntrophobotulus glycolicus (strain DSM 8271 / FlGlyR)</name>
    <dbReference type="NCBI Taxonomy" id="645991"/>
    <lineage>
        <taxon>Bacteria</taxon>
        <taxon>Bacillati</taxon>
        <taxon>Bacillota</taxon>
        <taxon>Clostridia</taxon>
        <taxon>Eubacteriales</taxon>
        <taxon>Desulfitobacteriaceae</taxon>
        <taxon>Syntrophobotulus</taxon>
    </lineage>
</organism>
<dbReference type="PANTHER" id="PTHR13932:SF5">
    <property type="entry name" value="RADICAL S-ADENOSYL METHIONINE DOMAIN-CONTAINING PROTEIN 1, MITOCHONDRIAL"/>
    <property type="match status" value="1"/>
</dbReference>
<evidence type="ECO:0000256" key="4">
    <source>
        <dbReference type="ARBA" id="ARBA00022691"/>
    </source>
</evidence>
<dbReference type="GO" id="GO:0006779">
    <property type="term" value="P:porphyrin-containing compound biosynthetic process"/>
    <property type="evidence" value="ECO:0007669"/>
    <property type="project" value="InterPro"/>
</dbReference>
<dbReference type="GO" id="GO:0051539">
    <property type="term" value="F:4 iron, 4 sulfur cluster binding"/>
    <property type="evidence" value="ECO:0007669"/>
    <property type="project" value="UniProtKB-UniRule"/>
</dbReference>
<dbReference type="Proteomes" id="UP000007488">
    <property type="component" value="Chromosome"/>
</dbReference>
<dbReference type="Pfam" id="PF04055">
    <property type="entry name" value="Radical_SAM"/>
    <property type="match status" value="1"/>
</dbReference>
<evidence type="ECO:0000256" key="8">
    <source>
        <dbReference type="ARBA" id="ARBA00023186"/>
    </source>
</evidence>
<evidence type="ECO:0000256" key="3">
    <source>
        <dbReference type="ARBA" id="ARBA00022617"/>
    </source>
</evidence>
<dbReference type="InterPro" id="IPR034505">
    <property type="entry name" value="Coproporphyrinogen-III_oxidase"/>
</dbReference>
<dbReference type="InterPro" id="IPR007197">
    <property type="entry name" value="rSAM"/>
</dbReference>
<comment type="similarity">
    <text evidence="1">Belongs to the anaerobic coproporphyrinogen-III oxidase family. HemW subfamily.</text>
</comment>
<proteinExistence type="inferred from homology"/>
<dbReference type="SFLD" id="SFLDS00029">
    <property type="entry name" value="Radical_SAM"/>
    <property type="match status" value="1"/>
</dbReference>
<dbReference type="SFLD" id="SFLDF00288">
    <property type="entry name" value="HemN-like__clustered_with_nucl"/>
    <property type="match status" value="1"/>
</dbReference>
<name>F0SVF2_SYNGF</name>
<evidence type="ECO:0000256" key="7">
    <source>
        <dbReference type="ARBA" id="ARBA00023014"/>
    </source>
</evidence>
<dbReference type="NCBIfam" id="TIGR00539">
    <property type="entry name" value="hemN_rel"/>
    <property type="match status" value="1"/>
</dbReference>
<dbReference type="AlphaFoldDB" id="F0SVF2"/>
<dbReference type="SMART" id="SM00729">
    <property type="entry name" value="Elp3"/>
    <property type="match status" value="1"/>
</dbReference>
<keyword evidence="12" id="KW-1185">Reference proteome</keyword>
<dbReference type="eggNOG" id="COG0635">
    <property type="taxonomic scope" value="Bacteria"/>
</dbReference>
<reference evidence="12" key="2">
    <citation type="submission" date="2011-02" db="EMBL/GenBank/DDBJ databases">
        <title>The complete genome of Syntrophobotulus glycolicus DSM 8271.</title>
        <authorList>
            <person name="Lucas S."/>
            <person name="Copeland A."/>
            <person name="Lapidus A."/>
            <person name="Bruce D."/>
            <person name="Goodwin L."/>
            <person name="Pitluck S."/>
            <person name="Kyrpides N."/>
            <person name="Mavromatis K."/>
            <person name="Pagani I."/>
            <person name="Ivanova N."/>
            <person name="Mikhailova N."/>
            <person name="Chertkov O."/>
            <person name="Held B."/>
            <person name="Detter J.C."/>
            <person name="Tapia R."/>
            <person name="Han C."/>
            <person name="Land M."/>
            <person name="Hauser L."/>
            <person name="Markowitz V."/>
            <person name="Cheng J.-F."/>
            <person name="Hugenholtz P."/>
            <person name="Woyke T."/>
            <person name="Wu D."/>
            <person name="Spring S."/>
            <person name="Schroeder M."/>
            <person name="Brambilla E."/>
            <person name="Klenk H.-P."/>
            <person name="Eisen J.A."/>
        </authorList>
    </citation>
    <scope>NUCLEOTIDE SEQUENCE [LARGE SCALE GENOMIC DNA]</scope>
    <source>
        <strain evidence="12">DSM 8271 / FlGlyR</strain>
    </source>
</reference>
<reference evidence="11 12" key="1">
    <citation type="journal article" date="2011" name="Stand. Genomic Sci.">
        <title>Complete genome sequence of Syntrophobotulus glycolicus type strain (FlGlyR).</title>
        <authorList>
            <person name="Han C."/>
            <person name="Mwirichia R."/>
            <person name="Chertkov O."/>
            <person name="Held B."/>
            <person name="Lapidus A."/>
            <person name="Nolan M."/>
            <person name="Lucas S."/>
            <person name="Hammon N."/>
            <person name="Deshpande S."/>
            <person name="Cheng J.F."/>
            <person name="Tapia R."/>
            <person name="Goodwin L."/>
            <person name="Pitluck S."/>
            <person name="Huntemann M."/>
            <person name="Liolios K."/>
            <person name="Ivanova N."/>
            <person name="Pagani I."/>
            <person name="Mavromatis K."/>
            <person name="Ovchinikova G."/>
            <person name="Pati A."/>
            <person name="Chen A."/>
            <person name="Palaniappan K."/>
            <person name="Land M."/>
            <person name="Hauser L."/>
            <person name="Brambilla E.M."/>
            <person name="Rohde M."/>
            <person name="Spring S."/>
            <person name="Sikorski J."/>
            <person name="Goker M."/>
            <person name="Woyke T."/>
            <person name="Bristow J."/>
            <person name="Eisen J.A."/>
            <person name="Markowitz V."/>
            <person name="Hugenholtz P."/>
            <person name="Kyrpides N.C."/>
            <person name="Klenk H.P."/>
            <person name="Detter J.C."/>
        </authorList>
    </citation>
    <scope>NUCLEOTIDE SEQUENCE [LARGE SCALE GENOMIC DNA]</scope>
    <source>
        <strain evidence="12">DSM 8271 / FlGlyR</strain>
    </source>
</reference>
<dbReference type="HOGENOM" id="CLU_027579_1_1_9"/>
<comment type="function">
    <text evidence="9">Probably acts as a heme chaperone, transferring heme to an unknown acceptor. Binds one molecule of heme per monomer, possibly covalently. Binds 1 [4Fe-4S] cluster. The cluster is coordinated with 3 cysteines and an exchangeable S-adenosyl-L-methionine.</text>
</comment>
<dbReference type="OrthoDB" id="9808022at2"/>
<dbReference type="KEGG" id="sgy:Sgly_2440"/>
<dbReference type="InterPro" id="IPR013785">
    <property type="entry name" value="Aldolase_TIM"/>
</dbReference>